<dbReference type="SUPFAM" id="SSF46785">
    <property type="entry name" value="Winged helix' DNA-binding domain"/>
    <property type="match status" value="1"/>
</dbReference>
<dbReference type="PRINTS" id="PR00598">
    <property type="entry name" value="HTHMARR"/>
</dbReference>
<dbReference type="PANTHER" id="PTHR33164">
    <property type="entry name" value="TRANSCRIPTIONAL REGULATOR, MARR FAMILY"/>
    <property type="match status" value="1"/>
</dbReference>
<dbReference type="PROSITE" id="PS50995">
    <property type="entry name" value="HTH_MARR_2"/>
    <property type="match status" value="1"/>
</dbReference>
<dbReference type="SMART" id="SM00347">
    <property type="entry name" value="HTH_MARR"/>
    <property type="match status" value="1"/>
</dbReference>
<comment type="caution">
    <text evidence="2">The sequence shown here is derived from an EMBL/GenBank/DDBJ whole genome shotgun (WGS) entry which is preliminary data.</text>
</comment>
<proteinExistence type="predicted"/>
<keyword evidence="3" id="KW-1185">Reference proteome</keyword>
<dbReference type="InterPro" id="IPR036390">
    <property type="entry name" value="WH_DNA-bd_sf"/>
</dbReference>
<dbReference type="Gene3D" id="1.10.10.10">
    <property type="entry name" value="Winged helix-like DNA-binding domain superfamily/Winged helix DNA-binding domain"/>
    <property type="match status" value="1"/>
</dbReference>
<evidence type="ECO:0000259" key="1">
    <source>
        <dbReference type="PROSITE" id="PS50995"/>
    </source>
</evidence>
<dbReference type="PANTHER" id="PTHR33164:SF43">
    <property type="entry name" value="HTH-TYPE TRANSCRIPTIONAL REPRESSOR YETL"/>
    <property type="match status" value="1"/>
</dbReference>
<evidence type="ECO:0000313" key="3">
    <source>
        <dbReference type="Proteomes" id="UP001596266"/>
    </source>
</evidence>
<organism evidence="2 3">
    <name type="scientific">Luteococcus sanguinis</name>
    <dbReference type="NCBI Taxonomy" id="174038"/>
    <lineage>
        <taxon>Bacteria</taxon>
        <taxon>Bacillati</taxon>
        <taxon>Actinomycetota</taxon>
        <taxon>Actinomycetes</taxon>
        <taxon>Propionibacteriales</taxon>
        <taxon>Propionibacteriaceae</taxon>
        <taxon>Luteococcus</taxon>
    </lineage>
</organism>
<dbReference type="InterPro" id="IPR036388">
    <property type="entry name" value="WH-like_DNA-bd_sf"/>
</dbReference>
<dbReference type="RefSeq" id="WP_343884667.1">
    <property type="nucleotide sequence ID" value="NZ_BAAAKI010000003.1"/>
</dbReference>
<protein>
    <submittedName>
        <fullName evidence="2">MarR family winged helix-turn-helix transcriptional regulator</fullName>
    </submittedName>
</protein>
<dbReference type="EMBL" id="JBHSUA010000018">
    <property type="protein sequence ID" value="MFC6397139.1"/>
    <property type="molecule type" value="Genomic_DNA"/>
</dbReference>
<sequence length="158" mass="16993">MATSDRRHLESQLHDRLNAASARNLRAISRFAGANGLVLSDLRALMQLKTAEDEGAAHLTPGDLAKFLELSSGAVTYLVERLSRAGLVVSERDPDDRRRARVLLTAEGTQVVARLTSGLHGVEVLALTTISDTDLAAAVRVLELLDSALDSYAGRFSN</sequence>
<gene>
    <name evidence="2" type="ORF">ACFP57_09130</name>
</gene>
<accession>A0ABW1X0W3</accession>
<reference evidence="3" key="1">
    <citation type="journal article" date="2019" name="Int. J. Syst. Evol. Microbiol.">
        <title>The Global Catalogue of Microorganisms (GCM) 10K type strain sequencing project: providing services to taxonomists for standard genome sequencing and annotation.</title>
        <authorList>
            <consortium name="The Broad Institute Genomics Platform"/>
            <consortium name="The Broad Institute Genome Sequencing Center for Infectious Disease"/>
            <person name="Wu L."/>
            <person name="Ma J."/>
        </authorList>
    </citation>
    <scope>NUCLEOTIDE SEQUENCE [LARGE SCALE GENOMIC DNA]</scope>
    <source>
        <strain evidence="3">CGMCC 1.15277</strain>
    </source>
</reference>
<feature type="domain" description="HTH marR-type" evidence="1">
    <location>
        <begin position="10"/>
        <end position="147"/>
    </location>
</feature>
<dbReference type="Pfam" id="PF12802">
    <property type="entry name" value="MarR_2"/>
    <property type="match status" value="1"/>
</dbReference>
<evidence type="ECO:0000313" key="2">
    <source>
        <dbReference type="EMBL" id="MFC6397139.1"/>
    </source>
</evidence>
<name>A0ABW1X0W3_9ACTN</name>
<dbReference type="Proteomes" id="UP001596266">
    <property type="component" value="Unassembled WGS sequence"/>
</dbReference>
<dbReference type="InterPro" id="IPR039422">
    <property type="entry name" value="MarR/SlyA-like"/>
</dbReference>
<dbReference type="InterPro" id="IPR000835">
    <property type="entry name" value="HTH_MarR-typ"/>
</dbReference>